<dbReference type="SUPFAM" id="SSF46689">
    <property type="entry name" value="Homeodomain-like"/>
    <property type="match status" value="1"/>
</dbReference>
<dbReference type="AlphaFoldDB" id="A0A420FD69"/>
<name>A0A420FD69_9SPHI</name>
<evidence type="ECO:0000256" key="1">
    <source>
        <dbReference type="ARBA" id="ARBA00023125"/>
    </source>
</evidence>
<keyword evidence="1 2" id="KW-0238">DNA-binding</keyword>
<dbReference type="InterPro" id="IPR050109">
    <property type="entry name" value="HTH-type_TetR-like_transc_reg"/>
</dbReference>
<evidence type="ECO:0000256" key="2">
    <source>
        <dbReference type="PROSITE-ProRule" id="PRU00335"/>
    </source>
</evidence>
<dbReference type="PRINTS" id="PR00455">
    <property type="entry name" value="HTHTETR"/>
</dbReference>
<evidence type="ECO:0000259" key="3">
    <source>
        <dbReference type="PROSITE" id="PS50977"/>
    </source>
</evidence>
<accession>A0A420FD69</accession>
<comment type="caution">
    <text evidence="4">The sequence shown here is derived from an EMBL/GenBank/DDBJ whole genome shotgun (WGS) entry which is preliminary data.</text>
</comment>
<dbReference type="PANTHER" id="PTHR30055">
    <property type="entry name" value="HTH-TYPE TRANSCRIPTIONAL REGULATOR RUTR"/>
    <property type="match status" value="1"/>
</dbReference>
<gene>
    <name evidence="4" type="ORF">BCY89_18610</name>
</gene>
<dbReference type="Proteomes" id="UP000286402">
    <property type="component" value="Unassembled WGS sequence"/>
</dbReference>
<dbReference type="Gene3D" id="1.10.357.10">
    <property type="entry name" value="Tetracycline Repressor, domain 2"/>
    <property type="match status" value="1"/>
</dbReference>
<feature type="domain" description="HTH tetR-type" evidence="3">
    <location>
        <begin position="8"/>
        <end position="68"/>
    </location>
</feature>
<protein>
    <submittedName>
        <fullName evidence="4">TetR family transcriptional regulator</fullName>
    </submittedName>
</protein>
<dbReference type="InterPro" id="IPR001647">
    <property type="entry name" value="HTH_TetR"/>
</dbReference>
<dbReference type="Pfam" id="PF00440">
    <property type="entry name" value="TetR_N"/>
    <property type="match status" value="1"/>
</dbReference>
<dbReference type="GO" id="GO:0000976">
    <property type="term" value="F:transcription cis-regulatory region binding"/>
    <property type="evidence" value="ECO:0007669"/>
    <property type="project" value="TreeGrafter"/>
</dbReference>
<organism evidence="4 5">
    <name type="scientific">Sphingobacterium siyangense</name>
    <dbReference type="NCBI Taxonomy" id="459529"/>
    <lineage>
        <taxon>Bacteria</taxon>
        <taxon>Pseudomonadati</taxon>
        <taxon>Bacteroidota</taxon>
        <taxon>Sphingobacteriia</taxon>
        <taxon>Sphingobacteriales</taxon>
        <taxon>Sphingobacteriaceae</taxon>
        <taxon>Sphingobacterium</taxon>
    </lineage>
</organism>
<dbReference type="InterPro" id="IPR009057">
    <property type="entry name" value="Homeodomain-like_sf"/>
</dbReference>
<dbReference type="GO" id="GO:0003700">
    <property type="term" value="F:DNA-binding transcription factor activity"/>
    <property type="evidence" value="ECO:0007669"/>
    <property type="project" value="TreeGrafter"/>
</dbReference>
<dbReference type="PANTHER" id="PTHR30055:SF226">
    <property type="entry name" value="HTH-TYPE TRANSCRIPTIONAL REGULATOR PKSA"/>
    <property type="match status" value="1"/>
</dbReference>
<dbReference type="RefSeq" id="WP_120336368.1">
    <property type="nucleotide sequence ID" value="NZ_MCAQ01000029.1"/>
</dbReference>
<proteinExistence type="predicted"/>
<feature type="DNA-binding region" description="H-T-H motif" evidence="2">
    <location>
        <begin position="31"/>
        <end position="50"/>
    </location>
</feature>
<evidence type="ECO:0000313" key="4">
    <source>
        <dbReference type="EMBL" id="RKF30943.1"/>
    </source>
</evidence>
<reference evidence="4 5" key="1">
    <citation type="submission" date="2016-07" db="EMBL/GenBank/DDBJ databases">
        <title>Genome analysis of Sphingobacterium siyangense T12B17.</title>
        <authorList>
            <person name="Xu D."/>
            <person name="Su Y."/>
            <person name="Zheng S."/>
        </authorList>
    </citation>
    <scope>NUCLEOTIDE SEQUENCE [LARGE SCALE GENOMIC DNA]</scope>
    <source>
        <strain evidence="4 5">T12B17</strain>
    </source>
</reference>
<sequence>MKEKKIDLSTETKIKEAARVVFYKKGFSATRTRDIAEEAGINLALLNYYFRSKEKLFEIIMFETFSAFVQSMAVILNDETTNLESKVELIANRYIDFIIREPEVPTFLISEIRNNPQELLEKLPIKQLLNNSVFFKQHHEAVTQGFIMEPHPLHFLMNLLGLVVFPFIAKPLIMGGQDLDIEQFNALMIERKKLIPIWIGAMMKAK</sequence>
<dbReference type="EMBL" id="MCAQ01000029">
    <property type="protein sequence ID" value="RKF30943.1"/>
    <property type="molecule type" value="Genomic_DNA"/>
</dbReference>
<dbReference type="PROSITE" id="PS50977">
    <property type="entry name" value="HTH_TETR_2"/>
    <property type="match status" value="1"/>
</dbReference>
<evidence type="ECO:0000313" key="5">
    <source>
        <dbReference type="Proteomes" id="UP000286402"/>
    </source>
</evidence>
<keyword evidence="5" id="KW-1185">Reference proteome</keyword>